<reference evidence="2 3" key="1">
    <citation type="journal article" date="2010" name="Science">
        <title>Genome expansion and gene loss in powdery mildew fungi reveal tradeoffs in extreme parasitism.</title>
        <authorList>
            <person name="Spanu P.D."/>
            <person name="Abbott J.C."/>
            <person name="Amselem J."/>
            <person name="Burgis T.A."/>
            <person name="Soanes D.M."/>
            <person name="Stueber K."/>
            <person name="Ver Loren van Themaat E."/>
            <person name="Brown J.K.M."/>
            <person name="Butcher S.A."/>
            <person name="Gurr S.J."/>
            <person name="Lebrun M.-H."/>
            <person name="Ridout C.J."/>
            <person name="Schulze-Lefert P."/>
            <person name="Talbot N.J."/>
            <person name="Ahmadinejad N."/>
            <person name="Ametz C."/>
            <person name="Barton G.R."/>
            <person name="Benjdia M."/>
            <person name="Bidzinski P."/>
            <person name="Bindschedler L.V."/>
            <person name="Both M."/>
            <person name="Brewer M.T."/>
            <person name="Cadle-Davidson L."/>
            <person name="Cadle-Davidson M.M."/>
            <person name="Collemare J."/>
            <person name="Cramer R."/>
            <person name="Frenkel O."/>
            <person name="Godfrey D."/>
            <person name="Harriman J."/>
            <person name="Hoede C."/>
            <person name="King B.C."/>
            <person name="Klages S."/>
            <person name="Kleemann J."/>
            <person name="Knoll D."/>
            <person name="Koti P.S."/>
            <person name="Kreplak J."/>
            <person name="Lopez-Ruiz F.J."/>
            <person name="Lu X."/>
            <person name="Maekawa T."/>
            <person name="Mahanil S."/>
            <person name="Micali C."/>
            <person name="Milgroom M.G."/>
            <person name="Montana G."/>
            <person name="Noir S."/>
            <person name="O'Connell R.J."/>
            <person name="Oberhaensli S."/>
            <person name="Parlange F."/>
            <person name="Pedersen C."/>
            <person name="Quesneville H."/>
            <person name="Reinhardt R."/>
            <person name="Rott M."/>
            <person name="Sacristan S."/>
            <person name="Schmidt S.M."/>
            <person name="Schoen M."/>
            <person name="Skamnioti P."/>
            <person name="Sommer H."/>
            <person name="Stephens A."/>
            <person name="Takahara H."/>
            <person name="Thordal-Christensen H."/>
            <person name="Vigouroux M."/>
            <person name="Wessling R."/>
            <person name="Wicker T."/>
            <person name="Panstruga R."/>
        </authorList>
    </citation>
    <scope>NUCLEOTIDE SEQUENCE [LARGE SCALE GENOMIC DNA]</scope>
    <source>
        <strain evidence="2">DH14</strain>
    </source>
</reference>
<dbReference type="EMBL" id="CAUH01002506">
    <property type="protein sequence ID" value="CCU76407.1"/>
    <property type="molecule type" value="Genomic_DNA"/>
</dbReference>
<protein>
    <submittedName>
        <fullName evidence="2">CSEP0031 putative effector protein</fullName>
    </submittedName>
</protein>
<accession>N1JER8</accession>
<dbReference type="OrthoDB" id="3607046at2759"/>
<feature type="signal peptide" evidence="1">
    <location>
        <begin position="1"/>
        <end position="18"/>
    </location>
</feature>
<gene>
    <name evidence="2" type="ORF">BGHDH14_bgh01405</name>
</gene>
<dbReference type="Proteomes" id="UP000015441">
    <property type="component" value="Unassembled WGS sequence"/>
</dbReference>
<name>N1JER8_BLUG1</name>
<organism evidence="2 3">
    <name type="scientific">Blumeria graminis f. sp. hordei (strain DH14)</name>
    <name type="common">Barley powdery mildew</name>
    <name type="synonym">Oidium monilioides f. sp. hordei</name>
    <dbReference type="NCBI Taxonomy" id="546991"/>
    <lineage>
        <taxon>Eukaryota</taxon>
        <taxon>Fungi</taxon>
        <taxon>Dikarya</taxon>
        <taxon>Ascomycota</taxon>
        <taxon>Pezizomycotina</taxon>
        <taxon>Leotiomycetes</taxon>
        <taxon>Erysiphales</taxon>
        <taxon>Erysiphaceae</taxon>
        <taxon>Blumeria</taxon>
        <taxon>Blumeria hordei</taxon>
    </lineage>
</organism>
<evidence type="ECO:0000256" key="1">
    <source>
        <dbReference type="SAM" id="SignalP"/>
    </source>
</evidence>
<evidence type="ECO:0000313" key="2">
    <source>
        <dbReference type="EMBL" id="CCU76407.1"/>
    </source>
</evidence>
<feature type="chain" id="PRO_5004107461" evidence="1">
    <location>
        <begin position="19"/>
        <end position="111"/>
    </location>
</feature>
<dbReference type="AlphaFoldDB" id="N1JER8"/>
<keyword evidence="1" id="KW-0732">Signal</keyword>
<evidence type="ECO:0000313" key="3">
    <source>
        <dbReference type="Proteomes" id="UP000015441"/>
    </source>
</evidence>
<dbReference type="InParanoid" id="N1JER8"/>
<comment type="caution">
    <text evidence="2">The sequence shown here is derived from an EMBL/GenBank/DDBJ whole genome shotgun (WGS) entry which is preliminary data.</text>
</comment>
<dbReference type="HOGENOM" id="CLU_2157956_0_0_1"/>
<sequence>MRFSNLAIIIYAARFISAASNYKTAHIEEERKGFICDGEYLSESKFRADRYQGQKDLKESKDNLIGAGELKELFESQQPDRLMMYDNGDAKEHYSWLIPSLERESSRKSIC</sequence>
<keyword evidence="3" id="KW-1185">Reference proteome</keyword>
<proteinExistence type="predicted"/>